<proteinExistence type="predicted"/>
<organism evidence="1 2">
    <name type="scientific">Persea americana</name>
    <name type="common">Avocado</name>
    <dbReference type="NCBI Taxonomy" id="3435"/>
    <lineage>
        <taxon>Eukaryota</taxon>
        <taxon>Viridiplantae</taxon>
        <taxon>Streptophyta</taxon>
        <taxon>Embryophyta</taxon>
        <taxon>Tracheophyta</taxon>
        <taxon>Spermatophyta</taxon>
        <taxon>Magnoliopsida</taxon>
        <taxon>Magnoliidae</taxon>
        <taxon>Laurales</taxon>
        <taxon>Lauraceae</taxon>
        <taxon>Persea</taxon>
    </lineage>
</organism>
<sequence>MMVLGVNSKRQRRPNVRLGEIGDVSAAISCASSWKFRENREEKNLKHERKSFKEMDFHVDNSGFPLRTSNFTDSDPGVSPRLDTYSRENRNPNSVETVLQFAGLETDVANAKLDFGKVTKKSRAMKRRERSSRDNSSIGSAWNSRLSSGITNENGKGDGDDAFGEPASNALYEVYTIEEFKDPLDRDTSDMSKHTYENEFEDPISDMNVRGDSDEFWTGNGCKERNGFSSDDGHFADNKIDEVQRTGNGGAVVHDVGEWLEEMGFGKYAGMFELHEVDEEVLPLLTFEDLKEMGVTAVGPRRKLFTAIQRLKDGPAQ</sequence>
<protein>
    <submittedName>
        <fullName evidence="1">Uncharacterized protein</fullName>
    </submittedName>
</protein>
<dbReference type="Proteomes" id="UP001234297">
    <property type="component" value="Chromosome 7"/>
</dbReference>
<reference evidence="1 2" key="1">
    <citation type="journal article" date="2022" name="Hortic Res">
        <title>A haplotype resolved chromosomal level avocado genome allows analysis of novel avocado genes.</title>
        <authorList>
            <person name="Nath O."/>
            <person name="Fletcher S.J."/>
            <person name="Hayward A."/>
            <person name="Shaw L.M."/>
            <person name="Masouleh A.K."/>
            <person name="Furtado A."/>
            <person name="Henry R.J."/>
            <person name="Mitter N."/>
        </authorList>
    </citation>
    <scope>NUCLEOTIDE SEQUENCE [LARGE SCALE GENOMIC DNA]</scope>
    <source>
        <strain evidence="2">cv. Hass</strain>
    </source>
</reference>
<dbReference type="EMBL" id="CM056815">
    <property type="protein sequence ID" value="KAJ8629966.1"/>
    <property type="molecule type" value="Genomic_DNA"/>
</dbReference>
<keyword evidence="2" id="KW-1185">Reference proteome</keyword>
<gene>
    <name evidence="1" type="ORF">MRB53_023289</name>
</gene>
<name>A0ACC2L905_PERAE</name>
<evidence type="ECO:0000313" key="2">
    <source>
        <dbReference type="Proteomes" id="UP001234297"/>
    </source>
</evidence>
<comment type="caution">
    <text evidence="1">The sequence shown here is derived from an EMBL/GenBank/DDBJ whole genome shotgun (WGS) entry which is preliminary data.</text>
</comment>
<accession>A0ACC2L905</accession>
<evidence type="ECO:0000313" key="1">
    <source>
        <dbReference type="EMBL" id="KAJ8629966.1"/>
    </source>
</evidence>